<gene>
    <name evidence="1" type="ORF">SV7mr_43030</name>
</gene>
<dbReference type="EMBL" id="CP036272">
    <property type="protein sequence ID" value="QDT61763.1"/>
    <property type="molecule type" value="Genomic_DNA"/>
</dbReference>
<proteinExistence type="predicted"/>
<evidence type="ECO:0000313" key="1">
    <source>
        <dbReference type="EMBL" id="QDT61763.1"/>
    </source>
</evidence>
<dbReference type="AlphaFoldDB" id="A0A517T0A9"/>
<sequence>MNGLRADPHRCLEVASVSMSNPPQSPRRRVLRRRGSHLRDANSVKHTGVAYALKVHIPKQFQS</sequence>
<protein>
    <submittedName>
        <fullName evidence="1">Uncharacterized protein</fullName>
    </submittedName>
</protein>
<organism evidence="1 2">
    <name type="scientific">Stieleria bergensis</name>
    <dbReference type="NCBI Taxonomy" id="2528025"/>
    <lineage>
        <taxon>Bacteria</taxon>
        <taxon>Pseudomonadati</taxon>
        <taxon>Planctomycetota</taxon>
        <taxon>Planctomycetia</taxon>
        <taxon>Pirellulales</taxon>
        <taxon>Pirellulaceae</taxon>
        <taxon>Stieleria</taxon>
    </lineage>
</organism>
<keyword evidence="2" id="KW-1185">Reference proteome</keyword>
<reference evidence="1 2" key="1">
    <citation type="submission" date="2019-02" db="EMBL/GenBank/DDBJ databases">
        <title>Deep-cultivation of Planctomycetes and their phenomic and genomic characterization uncovers novel biology.</title>
        <authorList>
            <person name="Wiegand S."/>
            <person name="Jogler M."/>
            <person name="Boedeker C."/>
            <person name="Pinto D."/>
            <person name="Vollmers J."/>
            <person name="Rivas-Marin E."/>
            <person name="Kohn T."/>
            <person name="Peeters S.H."/>
            <person name="Heuer A."/>
            <person name="Rast P."/>
            <person name="Oberbeckmann S."/>
            <person name="Bunk B."/>
            <person name="Jeske O."/>
            <person name="Meyerdierks A."/>
            <person name="Storesund J.E."/>
            <person name="Kallscheuer N."/>
            <person name="Luecker S."/>
            <person name="Lage O.M."/>
            <person name="Pohl T."/>
            <person name="Merkel B.J."/>
            <person name="Hornburger P."/>
            <person name="Mueller R.-W."/>
            <person name="Bruemmer F."/>
            <person name="Labrenz M."/>
            <person name="Spormann A.M."/>
            <person name="Op den Camp H."/>
            <person name="Overmann J."/>
            <person name="Amann R."/>
            <person name="Jetten M.S.M."/>
            <person name="Mascher T."/>
            <person name="Medema M.H."/>
            <person name="Devos D.P."/>
            <person name="Kaster A.-K."/>
            <person name="Ovreas L."/>
            <person name="Rohde M."/>
            <person name="Galperin M.Y."/>
            <person name="Jogler C."/>
        </authorList>
    </citation>
    <scope>NUCLEOTIDE SEQUENCE [LARGE SCALE GENOMIC DNA]</scope>
    <source>
        <strain evidence="1 2">SV_7m_r</strain>
    </source>
</reference>
<accession>A0A517T0A9</accession>
<name>A0A517T0A9_9BACT</name>
<dbReference type="Proteomes" id="UP000315003">
    <property type="component" value="Chromosome"/>
</dbReference>
<evidence type="ECO:0000313" key="2">
    <source>
        <dbReference type="Proteomes" id="UP000315003"/>
    </source>
</evidence>